<gene>
    <name evidence="2" type="ORF">NKI27_05450</name>
</gene>
<proteinExistence type="predicted"/>
<organism evidence="2 3">
    <name type="scientific">Alkalimarinus alittae</name>
    <dbReference type="NCBI Taxonomy" id="2961619"/>
    <lineage>
        <taxon>Bacteria</taxon>
        <taxon>Pseudomonadati</taxon>
        <taxon>Pseudomonadota</taxon>
        <taxon>Gammaproteobacteria</taxon>
        <taxon>Alteromonadales</taxon>
        <taxon>Alteromonadaceae</taxon>
        <taxon>Alkalimarinus</taxon>
    </lineage>
</organism>
<keyword evidence="3" id="KW-1185">Reference proteome</keyword>
<feature type="transmembrane region" description="Helical" evidence="1">
    <location>
        <begin position="67"/>
        <end position="86"/>
    </location>
</feature>
<reference evidence="2" key="1">
    <citation type="submission" date="2022-06" db="EMBL/GenBank/DDBJ databases">
        <title>Alkalimarinus sp. nov., isolated from gut of a Alitta virens.</title>
        <authorList>
            <person name="Yang A.I."/>
            <person name="Shin N.-R."/>
        </authorList>
    </citation>
    <scope>NUCLEOTIDE SEQUENCE</scope>
    <source>
        <strain evidence="2">A2M4</strain>
    </source>
</reference>
<dbReference type="RefSeq" id="WP_265048674.1">
    <property type="nucleotide sequence ID" value="NZ_CP100390.1"/>
</dbReference>
<sequence>MSPDYSTYSDKELAEAFSSIDRLKYPANFETLKEEITLRKYSAEYTNKSNDQSQNIESIFRSTRKKYYVAVIVLVVSLVSIFFITVGTGNHVLATPILIFVYFLGNYYLSRLLNYKCLNCNQAALRNKFSPNLTGRCAHCDAKIP</sequence>
<evidence type="ECO:0000313" key="3">
    <source>
        <dbReference type="Proteomes" id="UP001163739"/>
    </source>
</evidence>
<protein>
    <submittedName>
        <fullName evidence="2">Uncharacterized protein</fullName>
    </submittedName>
</protein>
<dbReference type="EMBL" id="CP100390">
    <property type="protein sequence ID" value="UZE97194.1"/>
    <property type="molecule type" value="Genomic_DNA"/>
</dbReference>
<feature type="transmembrane region" description="Helical" evidence="1">
    <location>
        <begin position="92"/>
        <end position="109"/>
    </location>
</feature>
<evidence type="ECO:0000313" key="2">
    <source>
        <dbReference type="EMBL" id="UZE97194.1"/>
    </source>
</evidence>
<dbReference type="Proteomes" id="UP001163739">
    <property type="component" value="Chromosome"/>
</dbReference>
<name>A0ABY6N5A7_9ALTE</name>
<keyword evidence="1" id="KW-1133">Transmembrane helix</keyword>
<accession>A0ABY6N5A7</accession>
<evidence type="ECO:0000256" key="1">
    <source>
        <dbReference type="SAM" id="Phobius"/>
    </source>
</evidence>
<keyword evidence="1" id="KW-0812">Transmembrane</keyword>
<keyword evidence="1" id="KW-0472">Membrane</keyword>